<accession>A0ABV2ZSW4</accession>
<dbReference type="Proteomes" id="UP001550739">
    <property type="component" value="Unassembled WGS sequence"/>
</dbReference>
<sequence>MSGATSLRLEPYEVALLRGGSGAAVTVAVLSLHLRGLIEVGRPGRIRATGTAPSEDAGDDLPPLPAAVYATLQRFVSIPELESRPDVHRALAELRAGLVAAGMLRSLPPRRTRTARRTLSALRLEHPLPTLPAARKGLPPDDILMAVALHGEAALGVLAARFALRAGLTARAEVADKGFHRRAPRGGGTGGFMYSCGGGGGTD</sequence>
<keyword evidence="2" id="KW-1185">Reference proteome</keyword>
<dbReference type="EMBL" id="JBEZVE010000022">
    <property type="protein sequence ID" value="MEU3785647.1"/>
    <property type="molecule type" value="Genomic_DNA"/>
</dbReference>
<dbReference type="NCBIfam" id="TIGR04222">
    <property type="entry name" value="near_uncomplex"/>
    <property type="match status" value="1"/>
</dbReference>
<proteinExistence type="predicted"/>
<protein>
    <submittedName>
        <fullName evidence="1">TIGR04222 domain-containing membrane protein</fullName>
    </submittedName>
</protein>
<dbReference type="RefSeq" id="WP_334576049.1">
    <property type="nucleotide sequence ID" value="NZ_JBEZVE010000022.1"/>
</dbReference>
<organism evidence="1 2">
    <name type="scientific">Streptomyces sp. 900129855</name>
    <dbReference type="NCBI Taxonomy" id="3155129"/>
    <lineage>
        <taxon>Bacteria</taxon>
        <taxon>Bacillati</taxon>
        <taxon>Actinomycetota</taxon>
        <taxon>Actinomycetes</taxon>
        <taxon>Kitasatosporales</taxon>
        <taxon>Streptomycetaceae</taxon>
        <taxon>Streptomyces</taxon>
    </lineage>
</organism>
<reference evidence="1 2" key="1">
    <citation type="submission" date="2024-06" db="EMBL/GenBank/DDBJ databases">
        <title>The Natural Products Discovery Center: Release of the First 8490 Sequenced Strains for Exploring Actinobacteria Biosynthetic Diversity.</title>
        <authorList>
            <person name="Kalkreuter E."/>
            <person name="Kautsar S.A."/>
            <person name="Yang D."/>
            <person name="Bader C.D."/>
            <person name="Teijaro C.N."/>
            <person name="Fluegel L."/>
            <person name="Davis C.M."/>
            <person name="Simpson J.R."/>
            <person name="Lauterbach L."/>
            <person name="Steele A.D."/>
            <person name="Gui C."/>
            <person name="Meng S."/>
            <person name="Li G."/>
            <person name="Viehrig K."/>
            <person name="Ye F."/>
            <person name="Su P."/>
            <person name="Kiefer A.F."/>
            <person name="Nichols A."/>
            <person name="Cepeda A.J."/>
            <person name="Yan W."/>
            <person name="Fan B."/>
            <person name="Jiang Y."/>
            <person name="Adhikari A."/>
            <person name="Zheng C.-J."/>
            <person name="Schuster L."/>
            <person name="Cowan T.M."/>
            <person name="Smanski M.J."/>
            <person name="Chevrette M.G."/>
            <person name="De Carvalho L.P.S."/>
            <person name="Shen B."/>
        </authorList>
    </citation>
    <scope>NUCLEOTIDE SEQUENCE [LARGE SCALE GENOMIC DNA]</scope>
    <source>
        <strain evidence="1 2">NPDC033843</strain>
    </source>
</reference>
<comment type="caution">
    <text evidence="1">The sequence shown here is derived from an EMBL/GenBank/DDBJ whole genome shotgun (WGS) entry which is preliminary data.</text>
</comment>
<evidence type="ECO:0000313" key="2">
    <source>
        <dbReference type="Proteomes" id="UP001550739"/>
    </source>
</evidence>
<dbReference type="InterPro" id="IPR026467">
    <property type="entry name" value="Ser/Gly_Cys_C_dom"/>
</dbReference>
<gene>
    <name evidence="1" type="ORF">AB0E89_34780</name>
</gene>
<name>A0ABV2ZSW4_9ACTN</name>
<evidence type="ECO:0000313" key="1">
    <source>
        <dbReference type="EMBL" id="MEU3785647.1"/>
    </source>
</evidence>